<keyword evidence="1" id="KW-0472">Membrane</keyword>
<evidence type="ECO:0000256" key="1">
    <source>
        <dbReference type="SAM" id="Phobius"/>
    </source>
</evidence>
<sequence length="115" mass="12784">MERCLWAISTTTEANLLKKVCIPFLKYLIQRSHEMLLPFENGFVVVVFASPGVFCTMPAIDVLEWFDREGGSVVGIPEKVIFLGGFVVLVVPPVTNIIDLLRQMGSEKAVVECLI</sequence>
<protein>
    <submittedName>
        <fullName evidence="3">Uncharacterized protein</fullName>
    </submittedName>
</protein>
<organism evidence="2 3">
    <name type="scientific">Romanomermis culicivorax</name>
    <name type="common">Nematode worm</name>
    <dbReference type="NCBI Taxonomy" id="13658"/>
    <lineage>
        <taxon>Eukaryota</taxon>
        <taxon>Metazoa</taxon>
        <taxon>Ecdysozoa</taxon>
        <taxon>Nematoda</taxon>
        <taxon>Enoplea</taxon>
        <taxon>Dorylaimia</taxon>
        <taxon>Mermithida</taxon>
        <taxon>Mermithoidea</taxon>
        <taxon>Mermithidae</taxon>
        <taxon>Romanomermis</taxon>
    </lineage>
</organism>
<feature type="transmembrane region" description="Helical" evidence="1">
    <location>
        <begin position="80"/>
        <end position="98"/>
    </location>
</feature>
<keyword evidence="1" id="KW-1133">Transmembrane helix</keyword>
<dbReference type="AlphaFoldDB" id="A0A915JV52"/>
<feature type="transmembrane region" description="Helical" evidence="1">
    <location>
        <begin position="36"/>
        <end position="60"/>
    </location>
</feature>
<name>A0A915JV52_ROMCU</name>
<evidence type="ECO:0000313" key="2">
    <source>
        <dbReference type="Proteomes" id="UP000887565"/>
    </source>
</evidence>
<dbReference type="Proteomes" id="UP000887565">
    <property type="component" value="Unplaced"/>
</dbReference>
<dbReference type="WBParaSite" id="nRc.2.0.1.t29924-RA">
    <property type="protein sequence ID" value="nRc.2.0.1.t29924-RA"/>
    <property type="gene ID" value="nRc.2.0.1.g29924"/>
</dbReference>
<reference evidence="3" key="1">
    <citation type="submission" date="2022-11" db="UniProtKB">
        <authorList>
            <consortium name="WormBaseParasite"/>
        </authorList>
    </citation>
    <scope>IDENTIFICATION</scope>
</reference>
<keyword evidence="2" id="KW-1185">Reference proteome</keyword>
<evidence type="ECO:0000313" key="3">
    <source>
        <dbReference type="WBParaSite" id="nRc.2.0.1.t29924-RA"/>
    </source>
</evidence>
<accession>A0A915JV52</accession>
<keyword evidence="1" id="KW-0812">Transmembrane</keyword>
<proteinExistence type="predicted"/>